<organism evidence="4 5">
    <name type="scientific">Malassezia vespertilionis</name>
    <dbReference type="NCBI Taxonomy" id="2020962"/>
    <lineage>
        <taxon>Eukaryota</taxon>
        <taxon>Fungi</taxon>
        <taxon>Dikarya</taxon>
        <taxon>Basidiomycota</taxon>
        <taxon>Ustilaginomycotina</taxon>
        <taxon>Malasseziomycetes</taxon>
        <taxon>Malasseziales</taxon>
        <taxon>Malasseziaceae</taxon>
        <taxon>Malassezia</taxon>
    </lineage>
</organism>
<dbReference type="STRING" id="2020962.A0A2N1JEE4"/>
<evidence type="ECO:0000256" key="2">
    <source>
        <dbReference type="ARBA" id="ARBA00022552"/>
    </source>
</evidence>
<evidence type="ECO:0000313" key="5">
    <source>
        <dbReference type="Proteomes" id="UP000232875"/>
    </source>
</evidence>
<dbReference type="PANTHER" id="PTHR21250">
    <property type="entry name" value="PRE-RRNA-PROCESSING PROTEIN TSR2 HOMOLOG"/>
    <property type="match status" value="1"/>
</dbReference>
<keyword evidence="2" id="KW-0698">rRNA processing</keyword>
<dbReference type="Proteomes" id="UP000232875">
    <property type="component" value="Unassembled WGS sequence"/>
</dbReference>
<protein>
    <recommendedName>
        <fullName evidence="6">Pre-rRNA-processing protein TSR2</fullName>
    </recommendedName>
</protein>
<dbReference type="EMBL" id="KZ454988">
    <property type="protein sequence ID" value="PKI84921.1"/>
    <property type="molecule type" value="Genomic_DNA"/>
</dbReference>
<feature type="region of interest" description="Disordered" evidence="3">
    <location>
        <begin position="142"/>
        <end position="200"/>
    </location>
</feature>
<dbReference type="AlphaFoldDB" id="A0A2N1JEE4"/>
<keyword evidence="5" id="KW-1185">Reference proteome</keyword>
<comment type="similarity">
    <text evidence="1">Belongs to the TSR2 family.</text>
</comment>
<sequence>MATEPARTAAENAVPSEPTKEQVQFARAVHITLSLWPALRKAVLEEWGGHESEEKRDYLLSFLCDEYGDGGKDTKPTPDDVADLIEDYVMKEYDCELDDESADWVAAQICSAHKAVFEEEKGEEILSELEKYYTEITKHKLKPTQNVGSGSDSDDDVLEHGDEADTARTHTGAVQREHAPQPEPIVDEDGFETVVSRRRR</sequence>
<evidence type="ECO:0000256" key="1">
    <source>
        <dbReference type="ARBA" id="ARBA00006524"/>
    </source>
</evidence>
<dbReference type="InterPro" id="IPR019398">
    <property type="entry name" value="Pre-rRNA_process_TSR2"/>
</dbReference>
<dbReference type="GO" id="GO:0006364">
    <property type="term" value="P:rRNA processing"/>
    <property type="evidence" value="ECO:0007669"/>
    <property type="project" value="UniProtKB-KW"/>
</dbReference>
<evidence type="ECO:0008006" key="6">
    <source>
        <dbReference type="Google" id="ProtNLM"/>
    </source>
</evidence>
<proteinExistence type="inferred from homology"/>
<accession>A0A2N1JEE4</accession>
<feature type="compositionally biased region" description="Basic and acidic residues" evidence="3">
    <location>
        <begin position="158"/>
        <end position="168"/>
    </location>
</feature>
<gene>
    <name evidence="4" type="ORF">MVES_001076</name>
</gene>
<dbReference type="OrthoDB" id="263560at2759"/>
<dbReference type="Pfam" id="PF10273">
    <property type="entry name" value="WGG"/>
    <property type="match status" value="1"/>
</dbReference>
<evidence type="ECO:0000256" key="3">
    <source>
        <dbReference type="SAM" id="MobiDB-lite"/>
    </source>
</evidence>
<evidence type="ECO:0000313" key="4">
    <source>
        <dbReference type="EMBL" id="PKI84921.1"/>
    </source>
</evidence>
<reference evidence="4 5" key="1">
    <citation type="submission" date="2017-10" db="EMBL/GenBank/DDBJ databases">
        <title>A novel species of cold-tolerant Malassezia isolated from bats.</title>
        <authorList>
            <person name="Lorch J.M."/>
            <person name="Palmer J.M."/>
            <person name="Vanderwolf K.J."/>
            <person name="Schmidt K.Z."/>
            <person name="Verant M.L."/>
            <person name="Weller T.J."/>
            <person name="Blehert D.S."/>
        </authorList>
    </citation>
    <scope>NUCLEOTIDE SEQUENCE [LARGE SCALE GENOMIC DNA]</scope>
    <source>
        <strain evidence="4 5">NWHC:44797-103</strain>
    </source>
</reference>
<feature type="region of interest" description="Disordered" evidence="3">
    <location>
        <begin position="1"/>
        <end position="20"/>
    </location>
</feature>
<name>A0A2N1JEE4_9BASI</name>